<feature type="chain" id="PRO_5021483422" evidence="13">
    <location>
        <begin position="23"/>
        <end position="779"/>
    </location>
</feature>
<dbReference type="Pfam" id="PF07715">
    <property type="entry name" value="Plug"/>
    <property type="match status" value="1"/>
</dbReference>
<keyword evidence="5 13" id="KW-0732">Signal</keyword>
<dbReference type="PROSITE" id="PS52016">
    <property type="entry name" value="TONB_DEPENDENT_REC_3"/>
    <property type="match status" value="1"/>
</dbReference>
<dbReference type="Pfam" id="PF00593">
    <property type="entry name" value="TonB_dep_Rec_b-barrel"/>
    <property type="match status" value="1"/>
</dbReference>
<dbReference type="OrthoDB" id="9760333at2"/>
<feature type="region of interest" description="Disordered" evidence="12">
    <location>
        <begin position="58"/>
        <end position="77"/>
    </location>
</feature>
<proteinExistence type="inferred from homology"/>
<accession>A0A4Y3TKP2</accession>
<name>A0A4Y3TKP2_9PROT</name>
<dbReference type="GO" id="GO:0009279">
    <property type="term" value="C:cell outer membrane"/>
    <property type="evidence" value="ECO:0007669"/>
    <property type="project" value="UniProtKB-SubCell"/>
</dbReference>
<evidence type="ECO:0000256" key="11">
    <source>
        <dbReference type="RuleBase" id="RU003357"/>
    </source>
</evidence>
<dbReference type="InterPro" id="IPR000531">
    <property type="entry name" value="Beta-barrel_TonB"/>
</dbReference>
<dbReference type="AlphaFoldDB" id="A0A4Y3TKP2"/>
<comment type="subcellular location">
    <subcellularLocation>
        <location evidence="1 10">Cell outer membrane</location>
        <topology evidence="1 10">Multi-pass membrane protein</topology>
    </subcellularLocation>
</comment>
<dbReference type="GO" id="GO:0015344">
    <property type="term" value="F:siderophore uptake transmembrane transporter activity"/>
    <property type="evidence" value="ECO:0007669"/>
    <property type="project" value="TreeGrafter"/>
</dbReference>
<keyword evidence="4 10" id="KW-0812">Transmembrane</keyword>
<evidence type="ECO:0000313" key="16">
    <source>
        <dbReference type="EMBL" id="GEB82323.1"/>
    </source>
</evidence>
<dbReference type="PANTHER" id="PTHR30069">
    <property type="entry name" value="TONB-DEPENDENT OUTER MEMBRANE RECEPTOR"/>
    <property type="match status" value="1"/>
</dbReference>
<evidence type="ECO:0000256" key="9">
    <source>
        <dbReference type="ARBA" id="ARBA00023237"/>
    </source>
</evidence>
<dbReference type="Gene3D" id="2.170.130.10">
    <property type="entry name" value="TonB-dependent receptor, plug domain"/>
    <property type="match status" value="1"/>
</dbReference>
<dbReference type="InterPro" id="IPR037066">
    <property type="entry name" value="Plug_dom_sf"/>
</dbReference>
<comment type="similarity">
    <text evidence="10 11">Belongs to the TonB-dependent receptor family.</text>
</comment>
<dbReference type="STRING" id="104099.AD949_01365"/>
<dbReference type="GO" id="GO:0044718">
    <property type="term" value="P:siderophore transmembrane transport"/>
    <property type="evidence" value="ECO:0007669"/>
    <property type="project" value="TreeGrafter"/>
</dbReference>
<feature type="domain" description="TonB-dependent receptor-like beta-barrel" evidence="14">
    <location>
        <begin position="288"/>
        <end position="753"/>
    </location>
</feature>
<dbReference type="Proteomes" id="UP000317617">
    <property type="component" value="Unassembled WGS sequence"/>
</dbReference>
<evidence type="ECO:0000256" key="3">
    <source>
        <dbReference type="ARBA" id="ARBA00022452"/>
    </source>
</evidence>
<evidence type="ECO:0000259" key="15">
    <source>
        <dbReference type="Pfam" id="PF07715"/>
    </source>
</evidence>
<evidence type="ECO:0000256" key="7">
    <source>
        <dbReference type="ARBA" id="ARBA00023136"/>
    </source>
</evidence>
<evidence type="ECO:0000256" key="10">
    <source>
        <dbReference type="PROSITE-ProRule" id="PRU01360"/>
    </source>
</evidence>
<comment type="caution">
    <text evidence="16">The sequence shown here is derived from an EMBL/GenBank/DDBJ whole genome shotgun (WGS) entry which is preliminary data.</text>
</comment>
<evidence type="ECO:0000256" key="4">
    <source>
        <dbReference type="ARBA" id="ARBA00022692"/>
    </source>
</evidence>
<evidence type="ECO:0000256" key="8">
    <source>
        <dbReference type="ARBA" id="ARBA00023170"/>
    </source>
</evidence>
<keyword evidence="8 16" id="KW-0675">Receptor</keyword>
<evidence type="ECO:0000256" key="2">
    <source>
        <dbReference type="ARBA" id="ARBA00022448"/>
    </source>
</evidence>
<evidence type="ECO:0000256" key="1">
    <source>
        <dbReference type="ARBA" id="ARBA00004571"/>
    </source>
</evidence>
<reference evidence="16 17" key="1">
    <citation type="submission" date="2019-06" db="EMBL/GenBank/DDBJ databases">
        <title>Whole genome shotgun sequence of Acetobacter orleanensis NBRC 13752.</title>
        <authorList>
            <person name="Hosoyama A."/>
            <person name="Uohara A."/>
            <person name="Ohji S."/>
            <person name="Ichikawa N."/>
        </authorList>
    </citation>
    <scope>NUCLEOTIDE SEQUENCE [LARGE SCALE GENOMIC DNA]</scope>
    <source>
        <strain evidence="16 17">NBRC 13752</strain>
    </source>
</reference>
<organism evidence="16 17">
    <name type="scientific">Acetobacter orleanensis</name>
    <dbReference type="NCBI Taxonomy" id="104099"/>
    <lineage>
        <taxon>Bacteria</taxon>
        <taxon>Pseudomonadati</taxon>
        <taxon>Pseudomonadota</taxon>
        <taxon>Alphaproteobacteria</taxon>
        <taxon>Acetobacterales</taxon>
        <taxon>Acetobacteraceae</taxon>
        <taxon>Acetobacter</taxon>
    </lineage>
</organism>
<protein>
    <submittedName>
        <fullName evidence="16">TonB-dependent receptor</fullName>
    </submittedName>
</protein>
<keyword evidence="7 10" id="KW-0472">Membrane</keyword>
<keyword evidence="17" id="KW-1185">Reference proteome</keyword>
<evidence type="ECO:0000313" key="17">
    <source>
        <dbReference type="Proteomes" id="UP000317617"/>
    </source>
</evidence>
<dbReference type="RefSeq" id="WP_082064725.1">
    <property type="nucleotide sequence ID" value="NZ_BJMU01000002.1"/>
</dbReference>
<dbReference type="InterPro" id="IPR036942">
    <property type="entry name" value="Beta-barrel_TonB_sf"/>
</dbReference>
<evidence type="ECO:0000256" key="6">
    <source>
        <dbReference type="ARBA" id="ARBA00023077"/>
    </source>
</evidence>
<evidence type="ECO:0000256" key="12">
    <source>
        <dbReference type="SAM" id="MobiDB-lite"/>
    </source>
</evidence>
<feature type="domain" description="TonB-dependent receptor plug" evidence="15">
    <location>
        <begin position="152"/>
        <end position="259"/>
    </location>
</feature>
<keyword evidence="6 11" id="KW-0798">TonB box</keyword>
<evidence type="ECO:0000259" key="14">
    <source>
        <dbReference type="Pfam" id="PF00593"/>
    </source>
</evidence>
<evidence type="ECO:0000256" key="5">
    <source>
        <dbReference type="ARBA" id="ARBA00022729"/>
    </source>
</evidence>
<feature type="signal peptide" evidence="13">
    <location>
        <begin position="1"/>
        <end position="22"/>
    </location>
</feature>
<dbReference type="InterPro" id="IPR039426">
    <property type="entry name" value="TonB-dep_rcpt-like"/>
</dbReference>
<evidence type="ECO:0000256" key="13">
    <source>
        <dbReference type="SAM" id="SignalP"/>
    </source>
</evidence>
<dbReference type="EMBL" id="BJMU01000002">
    <property type="protein sequence ID" value="GEB82323.1"/>
    <property type="molecule type" value="Genomic_DNA"/>
</dbReference>
<dbReference type="CDD" id="cd01347">
    <property type="entry name" value="ligand_gated_channel"/>
    <property type="match status" value="1"/>
</dbReference>
<keyword evidence="3 10" id="KW-1134">Transmembrane beta strand</keyword>
<dbReference type="Gene3D" id="2.40.170.20">
    <property type="entry name" value="TonB-dependent receptor, beta-barrel domain"/>
    <property type="match status" value="1"/>
</dbReference>
<dbReference type="PANTHER" id="PTHR30069:SF29">
    <property type="entry name" value="HEMOGLOBIN AND HEMOGLOBIN-HAPTOGLOBIN-BINDING PROTEIN 1-RELATED"/>
    <property type="match status" value="1"/>
</dbReference>
<dbReference type="SUPFAM" id="SSF56935">
    <property type="entry name" value="Porins"/>
    <property type="match status" value="1"/>
</dbReference>
<sequence>MTFFRCVLTTSTILAVSGVSLAGAQAEALSGTSPQSGKFSAHKVAVSRAKPQGRVEVPHSTRTRSVSAPQREAAQRAERIGQSGVIAQSGAAGAARSAAGQQSATTKGVAASAGQNTVGTVPAGRTIVSLSPSQGLPEVITVSALRRPVRADDVGSSVTVITDEQIATQQRRTLPDILARQPGLNVVRSGGFGGTTSIFMRGANANDVKVRIDGMDVNDGSSASNAFDAGQFVTDGIGTIEILRGPQSGLYGADAMAGVIDINTKQGQGRFKPFVRIEGGSYGTFNQVLGASGSSGRFHYNVVLSHYRIDGFHEVPRYIERYHDSNRAQRRAGDRNDNRSANVKLGYDVTHNFDLGLTARLIQANYHTFTSYDDAYTPYNGDQLIRDNNTQNEAVVRGTAHLSSFGGRFDQVLGLGYMTNRRRYMQDGQYATGTPAMTDPDYYRSTRLKVDWHGTVDLRKFGTVLVGAEHFHDSINVSTDDPREPVHTTAGMDTTAGYGQYEGNWNRILYGAANVRYDANSRYGNHVTWRVAPALHVPNTGTIIKASAGSGFHAPSLYQLFVNQRGAGWGEEGNPNLKAETMIGYDVGVEQKLLHDKLHFGATWYDNKVRNLIQSSSYVQPAAGSAWGNYIYSFGNIGHARMYGVEAFLDWKALDTLSFALNYTWTHARDTENDALLQRRPQHKFNFNTTWSPVKDFTLSGNILYTSGWRDYPLIGESFCATCAKGHGYFTIDLAANYKINRYISVFARADNLLNRQYENPVGYLQPGRAGYGGFTLNY</sequence>
<keyword evidence="9 10" id="KW-0998">Cell outer membrane</keyword>
<gene>
    <name evidence="16" type="ORF">AOR01nite_08000</name>
</gene>
<dbReference type="InterPro" id="IPR012910">
    <property type="entry name" value="Plug_dom"/>
</dbReference>
<keyword evidence="2 10" id="KW-0813">Transport</keyword>